<evidence type="ECO:0000313" key="6">
    <source>
        <dbReference type="EMBL" id="CAD7624242.1"/>
    </source>
</evidence>
<dbReference type="InterPro" id="IPR011701">
    <property type="entry name" value="MFS"/>
</dbReference>
<keyword evidence="3 5" id="KW-1133">Transmembrane helix</keyword>
<feature type="transmembrane region" description="Helical" evidence="5">
    <location>
        <begin position="601"/>
        <end position="621"/>
    </location>
</feature>
<evidence type="ECO:0000256" key="5">
    <source>
        <dbReference type="SAM" id="Phobius"/>
    </source>
</evidence>
<dbReference type="GO" id="GO:0022857">
    <property type="term" value="F:transmembrane transporter activity"/>
    <property type="evidence" value="ECO:0007669"/>
    <property type="project" value="InterPro"/>
</dbReference>
<feature type="transmembrane region" description="Helical" evidence="5">
    <location>
        <begin position="700"/>
        <end position="721"/>
    </location>
</feature>
<feature type="transmembrane region" description="Helical" evidence="5">
    <location>
        <begin position="319"/>
        <end position="339"/>
    </location>
</feature>
<feature type="transmembrane region" description="Helical" evidence="5">
    <location>
        <begin position="388"/>
        <end position="406"/>
    </location>
</feature>
<dbReference type="EMBL" id="OC856767">
    <property type="protein sequence ID" value="CAD7624242.1"/>
    <property type="molecule type" value="Genomic_DNA"/>
</dbReference>
<dbReference type="GO" id="GO:0016020">
    <property type="term" value="C:membrane"/>
    <property type="evidence" value="ECO:0007669"/>
    <property type="project" value="UniProtKB-SubCell"/>
</dbReference>
<feature type="transmembrane region" description="Helical" evidence="5">
    <location>
        <begin position="15"/>
        <end position="35"/>
    </location>
</feature>
<dbReference type="Pfam" id="PF07690">
    <property type="entry name" value="MFS_1"/>
    <property type="match status" value="2"/>
</dbReference>
<evidence type="ECO:0000256" key="3">
    <source>
        <dbReference type="ARBA" id="ARBA00022989"/>
    </source>
</evidence>
<feature type="transmembrane region" description="Helical" evidence="5">
    <location>
        <begin position="88"/>
        <end position="107"/>
    </location>
</feature>
<feature type="transmembrane region" description="Helical" evidence="5">
    <location>
        <begin position="663"/>
        <end position="688"/>
    </location>
</feature>
<feature type="non-terminal residue" evidence="6">
    <location>
        <position position="1025"/>
    </location>
</feature>
<dbReference type="PANTHER" id="PTHR23507">
    <property type="entry name" value="ZGC:174356"/>
    <property type="match status" value="1"/>
</dbReference>
<evidence type="ECO:0000256" key="1">
    <source>
        <dbReference type="ARBA" id="ARBA00004141"/>
    </source>
</evidence>
<keyword evidence="4 5" id="KW-0472">Membrane</keyword>
<organism evidence="6">
    <name type="scientific">Medioppia subpectinata</name>
    <dbReference type="NCBI Taxonomy" id="1979941"/>
    <lineage>
        <taxon>Eukaryota</taxon>
        <taxon>Metazoa</taxon>
        <taxon>Ecdysozoa</taxon>
        <taxon>Arthropoda</taxon>
        <taxon>Chelicerata</taxon>
        <taxon>Arachnida</taxon>
        <taxon>Acari</taxon>
        <taxon>Acariformes</taxon>
        <taxon>Sarcoptiformes</taxon>
        <taxon>Oribatida</taxon>
        <taxon>Brachypylina</taxon>
        <taxon>Oppioidea</taxon>
        <taxon>Oppiidae</taxon>
        <taxon>Medioppia</taxon>
    </lineage>
</organism>
<sequence length="1025" mass="114768">MTAKSGQRSGRWTQIGHFIRLLSVEPFLFAVMFVGSMKKVPTDQLAQDKICRLSYGLNNTYCAGLSTMTANEDYLRVKSKVLADATNFALYNACITTFPSILTALFIGSWTDSYIRAPQYVLLMNQVPVLFAGGMSAIITSIWGYIASTTPFHMRALRMTIAEIINISAMPLGTYVGGIVLNTQTMFTGDQIHNYSGVFIICCLSAVLLLLWVIYRVDEERDMREWERHFGETTNTITREVDEERDMREWERHFGETTGAAVDGTDTNNSSEARIADKLQKYEDNKHIHPMKLLFNLNNVKEMLSTCCLPRANHVRLQIWLMFVSMVCYMMSYVGPQVFMFQFTEKVYSWDSRRYSNAATLATIAQAVGPMIVGPLLVKVFKIRDTTLAAVGFGSYLSMNVIRGVVLNPSGFYYSLIPGNMGAVGSIGIRSHYSKIVKAHELGKVFSLLAAIEAVSPLVASFIFSSLFNATMDTMPGLSLLVVALVLVYPIVVVTWIHFFTVLPDSYIVECSDAIEPSGQPMSRLSRLWQFSRLLTIEPYIFVLMFIYTLKKVPTDQLAQDKICRLSYGMNTTYCQQLSHMTADEDYMHVKSKILADSTNFGLYMIIISTLPTVLTSLFIGAWTDNYINAKKVLLIMGSMAMICEAVINILNDYFFDLSQYVVLMSALPLVAAGGILGTITATWGYVASTTPFHMRALRMTIAEIVNVSAMPLGTYVGGIVLNTPSMFSSGQIHNYSGVYLIMGIANALILLWVIYRVDEEKDLREWERVFGTTGADGADTSKESAERLERKLKRYEDNKHIHPIRLLFNMKNVKEMLITCCERRPNHVRLQIWLLFIGMACFLLSYVGPIIFLFQFTQKVYKWDSKIYSNGSAIGSIVQAVGSMIVGPLLVRVFKLRDTTLSLFGCGSFLALNLIRGLVLTPNGFYYALIPGFFGPVGSIGMRTHYSKIVRPHELGKVFSLLASIEAVSPLIASFLFTSIFNATMDSTPGLGLIIVGLVMLIPMVILTWIHFFTVLPDFENNTE</sequence>
<feature type="transmembrane region" description="Helical" evidence="5">
    <location>
        <begin position="926"/>
        <end position="947"/>
    </location>
</feature>
<feature type="transmembrane region" description="Helical" evidence="5">
    <location>
        <begin position="531"/>
        <end position="550"/>
    </location>
</feature>
<feature type="transmembrane region" description="Helical" evidence="5">
    <location>
        <begin position="127"/>
        <end position="147"/>
    </location>
</feature>
<gene>
    <name evidence="6" type="ORF">OSB1V03_LOCUS4687</name>
</gene>
<feature type="transmembrane region" description="Helical" evidence="5">
    <location>
        <begin position="445"/>
        <end position="468"/>
    </location>
</feature>
<feature type="transmembrane region" description="Helical" evidence="5">
    <location>
        <begin position="359"/>
        <end position="381"/>
    </location>
</feature>
<feature type="transmembrane region" description="Helical" evidence="5">
    <location>
        <begin position="875"/>
        <end position="895"/>
    </location>
</feature>
<name>A0A7R9PXC2_9ACAR</name>
<feature type="transmembrane region" description="Helical" evidence="5">
    <location>
        <begin position="733"/>
        <end position="756"/>
    </location>
</feature>
<dbReference type="AlphaFoldDB" id="A0A7R9PXC2"/>
<feature type="transmembrane region" description="Helical" evidence="5">
    <location>
        <begin position="833"/>
        <end position="855"/>
    </location>
</feature>
<feature type="transmembrane region" description="Helical" evidence="5">
    <location>
        <begin position="902"/>
        <end position="920"/>
    </location>
</feature>
<dbReference type="EMBL" id="CAJPIZ010002192">
    <property type="protein sequence ID" value="CAG2104672.1"/>
    <property type="molecule type" value="Genomic_DNA"/>
</dbReference>
<comment type="subcellular location">
    <subcellularLocation>
        <location evidence="1">Membrane</location>
        <topology evidence="1">Multi-pass membrane protein</topology>
    </subcellularLocation>
</comment>
<reference evidence="6" key="1">
    <citation type="submission" date="2020-11" db="EMBL/GenBank/DDBJ databases">
        <authorList>
            <person name="Tran Van P."/>
        </authorList>
    </citation>
    <scope>NUCLEOTIDE SEQUENCE</scope>
</reference>
<dbReference type="InterPro" id="IPR036259">
    <property type="entry name" value="MFS_trans_sf"/>
</dbReference>
<evidence type="ECO:0000313" key="7">
    <source>
        <dbReference type="Proteomes" id="UP000759131"/>
    </source>
</evidence>
<dbReference type="OrthoDB" id="6431684at2759"/>
<keyword evidence="2 5" id="KW-0812">Transmembrane</keyword>
<accession>A0A7R9PXC2</accession>
<protein>
    <submittedName>
        <fullName evidence="6">Uncharacterized protein</fullName>
    </submittedName>
</protein>
<dbReference type="PANTHER" id="PTHR23507:SF1">
    <property type="entry name" value="FI18259P1-RELATED"/>
    <property type="match status" value="1"/>
</dbReference>
<evidence type="ECO:0000256" key="2">
    <source>
        <dbReference type="ARBA" id="ARBA00022692"/>
    </source>
</evidence>
<feature type="transmembrane region" description="Helical" evidence="5">
    <location>
        <begin position="412"/>
        <end position="433"/>
    </location>
</feature>
<feature type="transmembrane region" description="Helical" evidence="5">
    <location>
        <begin position="633"/>
        <end position="651"/>
    </location>
</feature>
<dbReference type="Proteomes" id="UP000759131">
    <property type="component" value="Unassembled WGS sequence"/>
</dbReference>
<feature type="transmembrane region" description="Helical" evidence="5">
    <location>
        <begin position="994"/>
        <end position="1017"/>
    </location>
</feature>
<keyword evidence="7" id="KW-1185">Reference proteome</keyword>
<dbReference type="SUPFAM" id="SSF103473">
    <property type="entry name" value="MFS general substrate transporter"/>
    <property type="match status" value="2"/>
</dbReference>
<feature type="transmembrane region" description="Helical" evidence="5">
    <location>
        <begin position="959"/>
        <end position="982"/>
    </location>
</feature>
<feature type="transmembrane region" description="Helical" evidence="5">
    <location>
        <begin position="159"/>
        <end position="180"/>
    </location>
</feature>
<proteinExistence type="predicted"/>
<feature type="transmembrane region" description="Helical" evidence="5">
    <location>
        <begin position="192"/>
        <end position="215"/>
    </location>
</feature>
<dbReference type="Gene3D" id="1.20.1250.20">
    <property type="entry name" value="MFS general substrate transporter like domains"/>
    <property type="match status" value="2"/>
</dbReference>
<feature type="transmembrane region" description="Helical" evidence="5">
    <location>
        <begin position="480"/>
        <end position="503"/>
    </location>
</feature>
<evidence type="ECO:0000256" key="4">
    <source>
        <dbReference type="ARBA" id="ARBA00023136"/>
    </source>
</evidence>